<name>A0A2H3E180_ARMGA</name>
<organism evidence="1 2">
    <name type="scientific">Armillaria gallica</name>
    <name type="common">Bulbous honey fungus</name>
    <name type="synonym">Armillaria bulbosa</name>
    <dbReference type="NCBI Taxonomy" id="47427"/>
    <lineage>
        <taxon>Eukaryota</taxon>
        <taxon>Fungi</taxon>
        <taxon>Dikarya</taxon>
        <taxon>Basidiomycota</taxon>
        <taxon>Agaricomycotina</taxon>
        <taxon>Agaricomycetes</taxon>
        <taxon>Agaricomycetidae</taxon>
        <taxon>Agaricales</taxon>
        <taxon>Marasmiineae</taxon>
        <taxon>Physalacriaceae</taxon>
        <taxon>Armillaria</taxon>
    </lineage>
</organism>
<reference evidence="2" key="1">
    <citation type="journal article" date="2017" name="Nat. Ecol. Evol.">
        <title>Genome expansion and lineage-specific genetic innovations in the forest pathogenic fungi Armillaria.</title>
        <authorList>
            <person name="Sipos G."/>
            <person name="Prasanna A.N."/>
            <person name="Walter M.C."/>
            <person name="O'Connor E."/>
            <person name="Balint B."/>
            <person name="Krizsan K."/>
            <person name="Kiss B."/>
            <person name="Hess J."/>
            <person name="Varga T."/>
            <person name="Slot J."/>
            <person name="Riley R."/>
            <person name="Boka B."/>
            <person name="Rigling D."/>
            <person name="Barry K."/>
            <person name="Lee J."/>
            <person name="Mihaltcheva S."/>
            <person name="LaButti K."/>
            <person name="Lipzen A."/>
            <person name="Waldron R."/>
            <person name="Moloney N.M."/>
            <person name="Sperisen C."/>
            <person name="Kredics L."/>
            <person name="Vagvoelgyi C."/>
            <person name="Patrignani A."/>
            <person name="Fitzpatrick D."/>
            <person name="Nagy I."/>
            <person name="Doyle S."/>
            <person name="Anderson J.B."/>
            <person name="Grigoriev I.V."/>
            <person name="Gueldener U."/>
            <person name="Muensterkoetter M."/>
            <person name="Nagy L.G."/>
        </authorList>
    </citation>
    <scope>NUCLEOTIDE SEQUENCE [LARGE SCALE GENOMIC DNA]</scope>
    <source>
        <strain evidence="2">Ar21-2</strain>
    </source>
</reference>
<accession>A0A2H3E180</accession>
<sequence>MQKCYEMSQDKHAAAPEIRHVCQSKILSIHEQYLADQGRDYSPLTKAGVDAIKDIEYEVPVDLGAYWAFKLGCPRQAFKHDTIKEFNTLMHAFLLIFLQLLRVQWQLQPPKAQSNSVRILAYFGQWPRLKGSVSTTNDITLSKIAYFGIQIFEVQILQICWTMFGGSFWGPAVTLEAQDDSASVKATANCCILSSIFVDLEVGVDTV</sequence>
<dbReference type="InParanoid" id="A0A2H3E180"/>
<dbReference type="AlphaFoldDB" id="A0A2H3E180"/>
<dbReference type="EMBL" id="KZ293654">
    <property type="protein sequence ID" value="PBK94303.1"/>
    <property type="molecule type" value="Genomic_DNA"/>
</dbReference>
<evidence type="ECO:0000313" key="2">
    <source>
        <dbReference type="Proteomes" id="UP000217790"/>
    </source>
</evidence>
<protein>
    <submittedName>
        <fullName evidence="1">Uncharacterized protein</fullName>
    </submittedName>
</protein>
<proteinExistence type="predicted"/>
<dbReference type="Proteomes" id="UP000217790">
    <property type="component" value="Unassembled WGS sequence"/>
</dbReference>
<gene>
    <name evidence="1" type="ORF">ARMGADRAFT_1029443</name>
</gene>
<evidence type="ECO:0000313" key="1">
    <source>
        <dbReference type="EMBL" id="PBK94303.1"/>
    </source>
</evidence>
<keyword evidence="2" id="KW-1185">Reference proteome</keyword>